<feature type="region of interest" description="Disordered" evidence="1">
    <location>
        <begin position="581"/>
        <end position="622"/>
    </location>
</feature>
<feature type="compositionally biased region" description="Polar residues" evidence="1">
    <location>
        <begin position="7069"/>
        <end position="7079"/>
    </location>
</feature>
<feature type="region of interest" description="Disordered" evidence="1">
    <location>
        <begin position="5357"/>
        <end position="5392"/>
    </location>
</feature>
<feature type="region of interest" description="Disordered" evidence="1">
    <location>
        <begin position="7063"/>
        <end position="7152"/>
    </location>
</feature>
<feature type="compositionally biased region" description="Basic and acidic residues" evidence="1">
    <location>
        <begin position="2173"/>
        <end position="2186"/>
    </location>
</feature>
<feature type="compositionally biased region" description="Basic and acidic residues" evidence="1">
    <location>
        <begin position="2479"/>
        <end position="2497"/>
    </location>
</feature>
<dbReference type="Gramene" id="QL02p074766:mrna">
    <property type="protein sequence ID" value="QL02p074766:mrna"/>
    <property type="gene ID" value="QL02p074766"/>
</dbReference>
<feature type="compositionally biased region" description="Basic and acidic residues" evidence="1">
    <location>
        <begin position="6169"/>
        <end position="6179"/>
    </location>
</feature>
<feature type="region of interest" description="Disordered" evidence="1">
    <location>
        <begin position="5547"/>
        <end position="5610"/>
    </location>
</feature>
<feature type="compositionally biased region" description="Basic and acidic residues" evidence="1">
    <location>
        <begin position="4230"/>
        <end position="4245"/>
    </location>
</feature>
<feature type="compositionally biased region" description="Polar residues" evidence="1">
    <location>
        <begin position="897"/>
        <end position="913"/>
    </location>
</feature>
<feature type="compositionally biased region" description="Basic and acidic residues" evidence="1">
    <location>
        <begin position="1951"/>
        <end position="1986"/>
    </location>
</feature>
<feature type="region of interest" description="Disordered" evidence="1">
    <location>
        <begin position="5678"/>
        <end position="5717"/>
    </location>
</feature>
<feature type="compositionally biased region" description="Basic and acidic residues" evidence="1">
    <location>
        <begin position="4503"/>
        <end position="4514"/>
    </location>
</feature>
<feature type="compositionally biased region" description="Basic and acidic residues" evidence="1">
    <location>
        <begin position="2253"/>
        <end position="2325"/>
    </location>
</feature>
<feature type="compositionally biased region" description="Basic and acidic residues" evidence="1">
    <location>
        <begin position="4205"/>
        <end position="4221"/>
    </location>
</feature>
<evidence type="ECO:0000256" key="1">
    <source>
        <dbReference type="SAM" id="MobiDB-lite"/>
    </source>
</evidence>
<feature type="region of interest" description="Disordered" evidence="1">
    <location>
        <begin position="2156"/>
        <end position="2193"/>
    </location>
</feature>
<feature type="region of interest" description="Disordered" evidence="1">
    <location>
        <begin position="6118"/>
        <end position="6188"/>
    </location>
</feature>
<feature type="compositionally biased region" description="Basic and acidic residues" evidence="1">
    <location>
        <begin position="3782"/>
        <end position="3802"/>
    </location>
</feature>
<feature type="compositionally biased region" description="Basic and acidic residues" evidence="1">
    <location>
        <begin position="3648"/>
        <end position="3702"/>
    </location>
</feature>
<dbReference type="EnsemblPlants" id="QL02p074766:mrna">
    <property type="protein sequence ID" value="QL02p074766:mrna"/>
    <property type="gene ID" value="QL02p074766"/>
</dbReference>
<feature type="region of interest" description="Disordered" evidence="1">
    <location>
        <begin position="4288"/>
        <end position="4346"/>
    </location>
</feature>
<feature type="compositionally biased region" description="Basic and acidic residues" evidence="1">
    <location>
        <begin position="1553"/>
        <end position="1568"/>
    </location>
</feature>
<feature type="region of interest" description="Disordered" evidence="1">
    <location>
        <begin position="2643"/>
        <end position="2733"/>
    </location>
</feature>
<dbReference type="PANTHER" id="PTHR35511">
    <property type="entry name" value="A-KINASE ANCHOR-LIKE PROTEIN"/>
    <property type="match status" value="1"/>
</dbReference>
<feature type="region of interest" description="Disordered" evidence="1">
    <location>
        <begin position="6867"/>
        <end position="6898"/>
    </location>
</feature>
<reference evidence="3" key="1">
    <citation type="journal article" date="2016" name="G3 (Bethesda)">
        <title>First Draft Assembly and Annotation of the Genome of a California Endemic Oak Quercus lobata Nee (Fagaceae).</title>
        <authorList>
            <person name="Sork V.L."/>
            <person name="Fitz-Gibbon S.T."/>
            <person name="Puiu D."/>
            <person name="Crepeau M."/>
            <person name="Gugger P.F."/>
            <person name="Sherman R."/>
            <person name="Stevens K."/>
            <person name="Langley C.H."/>
            <person name="Pellegrini M."/>
            <person name="Salzberg S.L."/>
        </authorList>
    </citation>
    <scope>NUCLEOTIDE SEQUENCE [LARGE SCALE GENOMIC DNA]</scope>
    <source>
        <strain evidence="3">cv. SW786</strain>
    </source>
</reference>
<feature type="region of interest" description="Disordered" evidence="1">
    <location>
        <begin position="3177"/>
        <end position="3236"/>
    </location>
</feature>
<feature type="compositionally biased region" description="Basic and acidic residues" evidence="1">
    <location>
        <begin position="1068"/>
        <end position="1085"/>
    </location>
</feature>
<feature type="compositionally biased region" description="Polar residues" evidence="1">
    <location>
        <begin position="2860"/>
        <end position="2871"/>
    </location>
</feature>
<feature type="region of interest" description="Disordered" evidence="1">
    <location>
        <begin position="378"/>
        <end position="557"/>
    </location>
</feature>
<feature type="compositionally biased region" description="Basic and acidic residues" evidence="1">
    <location>
        <begin position="862"/>
        <end position="873"/>
    </location>
</feature>
<feature type="compositionally biased region" description="Basic and acidic residues" evidence="1">
    <location>
        <begin position="3709"/>
        <end position="3774"/>
    </location>
</feature>
<feature type="region of interest" description="Disordered" evidence="1">
    <location>
        <begin position="2109"/>
        <end position="2144"/>
    </location>
</feature>
<feature type="region of interest" description="Disordered" evidence="1">
    <location>
        <begin position="3557"/>
        <end position="3855"/>
    </location>
</feature>
<dbReference type="Proteomes" id="UP000594261">
    <property type="component" value="Chromosome 2"/>
</dbReference>
<feature type="compositionally biased region" description="Basic and acidic residues" evidence="1">
    <location>
        <begin position="1258"/>
        <end position="1286"/>
    </location>
</feature>
<feature type="compositionally biased region" description="Basic and acidic residues" evidence="1">
    <location>
        <begin position="2511"/>
        <end position="2522"/>
    </location>
</feature>
<feature type="compositionally biased region" description="Acidic residues" evidence="1">
    <location>
        <begin position="2540"/>
        <end position="2555"/>
    </location>
</feature>
<feature type="compositionally biased region" description="Basic and acidic residues" evidence="1">
    <location>
        <begin position="1417"/>
        <end position="1430"/>
    </location>
</feature>
<feature type="region of interest" description="Disordered" evidence="1">
    <location>
        <begin position="7213"/>
        <end position="7275"/>
    </location>
</feature>
<accession>A0A7N2KYM7</accession>
<evidence type="ECO:0000313" key="2">
    <source>
        <dbReference type="EnsemblPlants" id="QL02p074766:mrna"/>
    </source>
</evidence>
<feature type="compositionally biased region" description="Basic and acidic residues" evidence="1">
    <location>
        <begin position="3562"/>
        <end position="3580"/>
    </location>
</feature>
<keyword evidence="3" id="KW-1185">Reference proteome</keyword>
<feature type="compositionally biased region" description="Basic and acidic residues" evidence="1">
    <location>
        <begin position="979"/>
        <end position="988"/>
    </location>
</feature>
<name>A0A7N2KYM7_QUELO</name>
<dbReference type="InParanoid" id="A0A7N2KYM7"/>
<feature type="compositionally biased region" description="Polar residues" evidence="1">
    <location>
        <begin position="1449"/>
        <end position="1459"/>
    </location>
</feature>
<feature type="compositionally biased region" description="Basic and acidic residues" evidence="1">
    <location>
        <begin position="4895"/>
        <end position="4938"/>
    </location>
</feature>
<feature type="region of interest" description="Disordered" evidence="1">
    <location>
        <begin position="4090"/>
        <end position="4150"/>
    </location>
</feature>
<feature type="compositionally biased region" description="Acidic residues" evidence="1">
    <location>
        <begin position="917"/>
        <end position="926"/>
    </location>
</feature>
<feature type="region of interest" description="Disordered" evidence="1">
    <location>
        <begin position="2763"/>
        <end position="3033"/>
    </location>
</feature>
<feature type="compositionally biased region" description="Basic and acidic residues" evidence="1">
    <location>
        <begin position="208"/>
        <end position="245"/>
    </location>
</feature>
<feature type="compositionally biased region" description="Basic and acidic residues" evidence="1">
    <location>
        <begin position="7608"/>
        <end position="7623"/>
    </location>
</feature>
<feature type="compositionally biased region" description="Acidic residues" evidence="1">
    <location>
        <begin position="7135"/>
        <end position="7144"/>
    </location>
</feature>
<feature type="compositionally biased region" description="Basic and acidic residues" evidence="1">
    <location>
        <begin position="881"/>
        <end position="893"/>
    </location>
</feature>
<feature type="compositionally biased region" description="Basic and acidic residues" evidence="1">
    <location>
        <begin position="479"/>
        <end position="489"/>
    </location>
</feature>
<feature type="compositionally biased region" description="Basic and acidic residues" evidence="1">
    <location>
        <begin position="2911"/>
        <end position="2957"/>
    </location>
</feature>
<feature type="region of interest" description="Disordered" evidence="1">
    <location>
        <begin position="951"/>
        <end position="1465"/>
    </location>
</feature>
<feature type="compositionally biased region" description="Basic and acidic residues" evidence="1">
    <location>
        <begin position="4418"/>
        <end position="4438"/>
    </location>
</feature>
<reference evidence="2" key="2">
    <citation type="submission" date="2021-01" db="UniProtKB">
        <authorList>
            <consortium name="EnsemblPlants"/>
        </authorList>
    </citation>
    <scope>IDENTIFICATION</scope>
</reference>
<feature type="region of interest" description="Disordered" evidence="1">
    <location>
        <begin position="3972"/>
        <end position="4050"/>
    </location>
</feature>
<feature type="region of interest" description="Disordered" evidence="1">
    <location>
        <begin position="7608"/>
        <end position="7690"/>
    </location>
</feature>
<feature type="region of interest" description="Disordered" evidence="1">
    <location>
        <begin position="3463"/>
        <end position="3536"/>
    </location>
</feature>
<feature type="region of interest" description="Disordered" evidence="1">
    <location>
        <begin position="3393"/>
        <end position="3434"/>
    </location>
</feature>
<feature type="region of interest" description="Disordered" evidence="1">
    <location>
        <begin position="84"/>
        <end position="120"/>
    </location>
</feature>
<feature type="compositionally biased region" description="Polar residues" evidence="1">
    <location>
        <begin position="2326"/>
        <end position="2341"/>
    </location>
</feature>
<feature type="region of interest" description="Disordered" evidence="1">
    <location>
        <begin position="5932"/>
        <end position="5965"/>
    </location>
</feature>
<feature type="region of interest" description="Disordered" evidence="1">
    <location>
        <begin position="5997"/>
        <end position="6063"/>
    </location>
</feature>
<feature type="compositionally biased region" description="Basic and acidic residues" evidence="1">
    <location>
        <begin position="6531"/>
        <end position="6554"/>
    </location>
</feature>
<feature type="region of interest" description="Disordered" evidence="1">
    <location>
        <begin position="862"/>
        <end position="938"/>
    </location>
</feature>
<feature type="compositionally biased region" description="Basic and acidic residues" evidence="1">
    <location>
        <begin position="7397"/>
        <end position="7411"/>
    </location>
</feature>
<feature type="compositionally biased region" description="Basic and acidic residues" evidence="1">
    <location>
        <begin position="3010"/>
        <end position="3033"/>
    </location>
</feature>
<feature type="compositionally biased region" description="Basic and acidic residues" evidence="1">
    <location>
        <begin position="6126"/>
        <end position="6142"/>
    </location>
</feature>
<feature type="region of interest" description="Disordered" evidence="1">
    <location>
        <begin position="4965"/>
        <end position="5033"/>
    </location>
</feature>
<feature type="compositionally biased region" description="Basic and acidic residues" evidence="1">
    <location>
        <begin position="1790"/>
        <end position="1801"/>
    </location>
</feature>
<feature type="compositionally biased region" description="Basic and acidic residues" evidence="1">
    <location>
        <begin position="1690"/>
        <end position="1703"/>
    </location>
</feature>
<feature type="region of interest" description="Disordered" evidence="1">
    <location>
        <begin position="5457"/>
        <end position="5520"/>
    </location>
</feature>
<evidence type="ECO:0008006" key="4">
    <source>
        <dbReference type="Google" id="ProtNLM"/>
    </source>
</evidence>
<feature type="compositionally biased region" description="Basic and acidic residues" evidence="1">
    <location>
        <begin position="1171"/>
        <end position="1193"/>
    </location>
</feature>
<feature type="compositionally biased region" description="Basic and acidic residues" evidence="1">
    <location>
        <begin position="5932"/>
        <end position="5950"/>
    </location>
</feature>
<feature type="compositionally biased region" description="Basic and acidic residues" evidence="1">
    <location>
        <begin position="388"/>
        <end position="400"/>
    </location>
</feature>
<feature type="compositionally biased region" description="Basic and acidic residues" evidence="1">
    <location>
        <begin position="98"/>
        <end position="120"/>
    </location>
</feature>
<feature type="compositionally biased region" description="Basic and acidic residues" evidence="1">
    <location>
        <begin position="1734"/>
        <end position="1783"/>
    </location>
</feature>
<feature type="region of interest" description="Disordered" evidence="1">
    <location>
        <begin position="3294"/>
        <end position="3335"/>
    </location>
</feature>
<feature type="compositionally biased region" description="Basic and acidic residues" evidence="1">
    <location>
        <begin position="287"/>
        <end position="329"/>
    </location>
</feature>
<feature type="compositionally biased region" description="Basic and acidic residues" evidence="1">
    <location>
        <begin position="441"/>
        <end position="465"/>
    </location>
</feature>
<feature type="compositionally biased region" description="Basic and acidic residues" evidence="1">
    <location>
        <begin position="7630"/>
        <end position="7658"/>
    </location>
</feature>
<feature type="region of interest" description="Disordered" evidence="1">
    <location>
        <begin position="4381"/>
        <end position="4442"/>
    </location>
</feature>
<feature type="compositionally biased region" description="Basic and acidic residues" evidence="1">
    <location>
        <begin position="5103"/>
        <end position="5128"/>
    </location>
</feature>
<feature type="compositionally biased region" description="Basic and acidic residues" evidence="1">
    <location>
        <begin position="2798"/>
        <end position="2819"/>
    </location>
</feature>
<feature type="region of interest" description="Disordered" evidence="1">
    <location>
        <begin position="208"/>
        <end position="346"/>
    </location>
</feature>
<feature type="region of interest" description="Disordered" evidence="1">
    <location>
        <begin position="4875"/>
        <end position="4938"/>
    </location>
</feature>
<feature type="region of interest" description="Disordered" evidence="1">
    <location>
        <begin position="1827"/>
        <end position="1846"/>
    </location>
</feature>
<organism evidence="2 3">
    <name type="scientific">Quercus lobata</name>
    <name type="common">Valley oak</name>
    <dbReference type="NCBI Taxonomy" id="97700"/>
    <lineage>
        <taxon>Eukaryota</taxon>
        <taxon>Viridiplantae</taxon>
        <taxon>Streptophyta</taxon>
        <taxon>Embryophyta</taxon>
        <taxon>Tracheophyta</taxon>
        <taxon>Spermatophyta</taxon>
        <taxon>Magnoliopsida</taxon>
        <taxon>eudicotyledons</taxon>
        <taxon>Gunneridae</taxon>
        <taxon>Pentapetalae</taxon>
        <taxon>rosids</taxon>
        <taxon>fabids</taxon>
        <taxon>Fagales</taxon>
        <taxon>Fagaceae</taxon>
        <taxon>Quercus</taxon>
    </lineage>
</organism>
<feature type="compositionally biased region" description="Basic and acidic residues" evidence="1">
    <location>
        <begin position="1371"/>
        <end position="1388"/>
    </location>
</feature>
<feature type="compositionally biased region" description="Polar residues" evidence="1">
    <location>
        <begin position="7113"/>
        <end position="7126"/>
    </location>
</feature>
<feature type="compositionally biased region" description="Basic and acidic residues" evidence="1">
    <location>
        <begin position="5752"/>
        <end position="5763"/>
    </location>
</feature>
<feature type="region of interest" description="Disordered" evidence="1">
    <location>
        <begin position="4564"/>
        <end position="4636"/>
    </location>
</feature>
<feature type="compositionally biased region" description="Basic and acidic residues" evidence="1">
    <location>
        <begin position="4106"/>
        <end position="4150"/>
    </location>
</feature>
<feature type="compositionally biased region" description="Basic and acidic residues" evidence="1">
    <location>
        <begin position="3977"/>
        <end position="3997"/>
    </location>
</feature>
<feature type="region of interest" description="Disordered" evidence="1">
    <location>
        <begin position="5070"/>
        <end position="5128"/>
    </location>
</feature>
<feature type="compositionally biased region" description="Basic and acidic residues" evidence="1">
    <location>
        <begin position="4994"/>
        <end position="5005"/>
    </location>
</feature>
<feature type="compositionally biased region" description="Basic and acidic residues" evidence="1">
    <location>
        <begin position="4568"/>
        <end position="4588"/>
    </location>
</feature>
<feature type="compositionally biased region" description="Basic and acidic residues" evidence="1">
    <location>
        <begin position="3109"/>
        <end position="3120"/>
    </location>
</feature>
<feature type="compositionally biased region" description="Basic and acidic residues" evidence="1">
    <location>
        <begin position="951"/>
        <end position="962"/>
    </location>
</feature>
<feature type="compositionally biased region" description="Polar residues" evidence="1">
    <location>
        <begin position="272"/>
        <end position="282"/>
    </location>
</feature>
<feature type="compositionally biased region" description="Basic and acidic residues" evidence="1">
    <location>
        <begin position="4760"/>
        <end position="4774"/>
    </location>
</feature>
<feature type="region of interest" description="Disordered" evidence="1">
    <location>
        <begin position="2471"/>
        <end position="2621"/>
    </location>
</feature>
<feature type="compositionally biased region" description="Basic and acidic residues" evidence="1">
    <location>
        <begin position="507"/>
        <end position="518"/>
    </location>
</feature>
<feature type="compositionally biased region" description="Basic and acidic residues" evidence="1">
    <location>
        <begin position="2342"/>
        <end position="2355"/>
    </location>
</feature>
<feature type="compositionally biased region" description="Polar residues" evidence="1">
    <location>
        <begin position="989"/>
        <end position="998"/>
    </location>
</feature>
<feature type="compositionally biased region" description="Basic and acidic residues" evidence="1">
    <location>
        <begin position="2362"/>
        <end position="2379"/>
    </location>
</feature>
<feature type="compositionally biased region" description="Basic and acidic residues" evidence="1">
    <location>
        <begin position="3911"/>
        <end position="3927"/>
    </location>
</feature>
<feature type="region of interest" description="Disordered" evidence="1">
    <location>
        <begin position="6737"/>
        <end position="6763"/>
    </location>
</feature>
<feature type="compositionally biased region" description="Basic and acidic residues" evidence="1">
    <location>
        <begin position="3599"/>
        <end position="3641"/>
    </location>
</feature>
<feature type="region of interest" description="Disordered" evidence="1">
    <location>
        <begin position="3067"/>
        <end position="3087"/>
    </location>
</feature>
<feature type="compositionally biased region" description="Basic and acidic residues" evidence="1">
    <location>
        <begin position="5485"/>
        <end position="5506"/>
    </location>
</feature>
<feature type="compositionally biased region" description="Basic and acidic residues" evidence="1">
    <location>
        <begin position="7080"/>
        <end position="7095"/>
    </location>
</feature>
<feature type="region of interest" description="Disordered" evidence="1">
    <location>
        <begin position="5752"/>
        <end position="5784"/>
    </location>
</feature>
<feature type="compositionally biased region" description="Basic and acidic residues" evidence="1">
    <location>
        <begin position="769"/>
        <end position="788"/>
    </location>
</feature>
<feature type="region of interest" description="Disordered" evidence="1">
    <location>
        <begin position="4189"/>
        <end position="4245"/>
    </location>
</feature>
<feature type="compositionally biased region" description="Basic and acidic residues" evidence="1">
    <location>
        <begin position="5997"/>
        <end position="6014"/>
    </location>
</feature>
<dbReference type="OMA" id="TETIMDE"/>
<feature type="compositionally biased region" description="Basic and acidic residues" evidence="1">
    <location>
        <begin position="4303"/>
        <end position="4346"/>
    </location>
</feature>
<feature type="compositionally biased region" description="Basic and acidic residues" evidence="1">
    <location>
        <begin position="3193"/>
        <end position="3236"/>
    </location>
</feature>
<feature type="region of interest" description="Disordered" evidence="1">
    <location>
        <begin position="1536"/>
        <end position="1594"/>
    </location>
</feature>
<feature type="region of interest" description="Disordered" evidence="1">
    <location>
        <begin position="796"/>
        <end position="815"/>
    </location>
</feature>
<feature type="region of interest" description="Disordered" evidence="1">
    <location>
        <begin position="2242"/>
        <end position="2406"/>
    </location>
</feature>
<feature type="region of interest" description="Disordered" evidence="1">
    <location>
        <begin position="7389"/>
        <end position="7411"/>
    </location>
</feature>
<feature type="compositionally biased region" description="Polar residues" evidence="1">
    <location>
        <begin position="2380"/>
        <end position="2392"/>
    </location>
</feature>
<feature type="compositionally biased region" description="Basic and acidic residues" evidence="1">
    <location>
        <begin position="4007"/>
        <end position="4050"/>
    </location>
</feature>
<protein>
    <recommendedName>
        <fullName evidence="4">Titin-like</fullName>
    </recommendedName>
</protein>
<feature type="compositionally biased region" description="Basic and acidic residues" evidence="1">
    <location>
        <begin position="6883"/>
        <end position="6894"/>
    </location>
</feature>
<feature type="compositionally biased region" description="Basic and acidic residues" evidence="1">
    <location>
        <begin position="1917"/>
        <end position="1943"/>
    </location>
</feature>
<feature type="compositionally biased region" description="Polar residues" evidence="1">
    <location>
        <begin position="45"/>
        <end position="56"/>
    </location>
</feature>
<feature type="region of interest" description="Disordered" evidence="1">
    <location>
        <begin position="4482"/>
        <end position="4542"/>
    </location>
</feature>
<feature type="compositionally biased region" description="Basic and acidic residues" evidence="1">
    <location>
        <begin position="4681"/>
        <end position="4740"/>
    </location>
</feature>
<feature type="compositionally biased region" description="Basic and acidic residues" evidence="1">
    <location>
        <begin position="6347"/>
        <end position="6359"/>
    </location>
</feature>
<feature type="compositionally biased region" description="Basic and acidic residues" evidence="1">
    <location>
        <begin position="5287"/>
        <end position="5305"/>
    </location>
</feature>
<feature type="compositionally biased region" description="Basic and acidic residues" evidence="1">
    <location>
        <begin position="3812"/>
        <end position="3846"/>
    </location>
</feature>
<feature type="region of interest" description="Disordered" evidence="1">
    <location>
        <begin position="6531"/>
        <end position="6560"/>
    </location>
</feature>
<feature type="region of interest" description="Disordered" evidence="1">
    <location>
        <begin position="4760"/>
        <end position="4840"/>
    </location>
</feature>
<feature type="region of interest" description="Disordered" evidence="1">
    <location>
        <begin position="4664"/>
        <end position="4740"/>
    </location>
</feature>
<evidence type="ECO:0000313" key="3">
    <source>
        <dbReference type="Proteomes" id="UP000594261"/>
    </source>
</evidence>
<feature type="compositionally biased region" description="Basic and acidic residues" evidence="1">
    <location>
        <begin position="3490"/>
        <end position="3524"/>
    </location>
</feature>
<feature type="compositionally biased region" description="Basic and acidic residues" evidence="1">
    <location>
        <begin position="6431"/>
        <end position="6442"/>
    </location>
</feature>
<feature type="compositionally biased region" description="Acidic residues" evidence="1">
    <location>
        <begin position="7665"/>
        <end position="7677"/>
    </location>
</feature>
<feature type="compositionally biased region" description="Polar residues" evidence="1">
    <location>
        <begin position="2126"/>
        <end position="2144"/>
    </location>
</feature>
<feature type="compositionally biased region" description="Polar residues" evidence="1">
    <location>
        <begin position="7221"/>
        <end position="7230"/>
    </location>
</feature>
<feature type="compositionally biased region" description="Polar residues" evidence="1">
    <location>
        <begin position="1043"/>
        <end position="1053"/>
    </location>
</feature>
<feature type="compositionally biased region" description="Basic and acidic residues" evidence="1">
    <location>
        <begin position="2576"/>
        <end position="2589"/>
    </location>
</feature>
<feature type="compositionally biased region" description="Basic and acidic residues" evidence="1">
    <location>
        <begin position="4796"/>
        <end position="4830"/>
    </location>
</feature>
<feature type="compositionally biased region" description="Basic and acidic residues" evidence="1">
    <location>
        <begin position="1001"/>
        <end position="1024"/>
    </location>
</feature>
<feature type="region of interest" description="Disordered" evidence="1">
    <location>
        <begin position="6260"/>
        <end position="6359"/>
    </location>
</feature>
<feature type="compositionally biased region" description="Basic and acidic residues" evidence="1">
    <location>
        <begin position="6390"/>
        <end position="6408"/>
    </location>
</feature>
<feature type="region of interest" description="Disordered" evidence="1">
    <location>
        <begin position="5284"/>
        <end position="5321"/>
    </location>
</feature>
<feature type="compositionally biased region" description="Basic and acidic residues" evidence="1">
    <location>
        <begin position="2111"/>
        <end position="2125"/>
    </location>
</feature>
<feature type="compositionally biased region" description="Basic and acidic residues" evidence="1">
    <location>
        <begin position="7243"/>
        <end position="7265"/>
    </location>
</feature>
<feature type="compositionally biased region" description="Basic and acidic residues" evidence="1">
    <location>
        <begin position="2659"/>
        <end position="2677"/>
    </location>
</feature>
<feature type="region of interest" description="Disordered" evidence="1">
    <location>
        <begin position="1852"/>
        <end position="2011"/>
    </location>
</feature>
<feature type="compositionally biased region" description="Basic and acidic residues" evidence="1">
    <location>
        <begin position="2684"/>
        <end position="2700"/>
    </location>
</feature>
<feature type="compositionally biased region" description="Basic and acidic residues" evidence="1">
    <location>
        <begin position="6740"/>
        <end position="6762"/>
    </location>
</feature>
<proteinExistence type="predicted"/>
<feature type="compositionally biased region" description="Basic and acidic residues" evidence="1">
    <location>
        <begin position="5683"/>
        <end position="5716"/>
    </location>
</feature>
<feature type="region of interest" description="Disordered" evidence="1">
    <location>
        <begin position="6390"/>
        <end position="6461"/>
    </location>
</feature>
<feature type="compositionally biased region" description="Basic and acidic residues" evidence="1">
    <location>
        <begin position="4523"/>
        <end position="4542"/>
    </location>
</feature>
<feature type="compositionally biased region" description="Basic and acidic residues" evidence="1">
    <location>
        <begin position="1898"/>
        <end position="1909"/>
    </location>
</feature>
<feature type="compositionally biased region" description="Basic and acidic residues" evidence="1">
    <location>
        <begin position="4381"/>
        <end position="4395"/>
    </location>
</feature>
<feature type="compositionally biased region" description="Basic and acidic residues" evidence="1">
    <location>
        <begin position="6318"/>
        <end position="6339"/>
    </location>
</feature>
<feature type="compositionally biased region" description="Basic and acidic residues" evidence="1">
    <location>
        <begin position="4598"/>
        <end position="4632"/>
    </location>
</feature>
<feature type="compositionally biased region" description="Basic and acidic residues" evidence="1">
    <location>
        <begin position="1143"/>
        <end position="1158"/>
    </location>
</feature>
<feature type="region of interest" description="Disordered" evidence="1">
    <location>
        <begin position="3893"/>
        <end position="3951"/>
    </location>
</feature>
<feature type="compositionally biased region" description="Basic and acidic residues" evidence="1">
    <location>
        <begin position="1214"/>
        <end position="1230"/>
    </location>
</feature>
<feature type="region of interest" description="Disordered" evidence="1">
    <location>
        <begin position="3099"/>
        <end position="3120"/>
    </location>
</feature>
<feature type="region of interest" description="Disordered" evidence="1">
    <location>
        <begin position="5238"/>
        <end position="5272"/>
    </location>
</feature>
<feature type="compositionally biased region" description="Basic and acidic residues" evidence="1">
    <location>
        <begin position="1343"/>
        <end position="1358"/>
    </location>
</feature>
<feature type="compositionally biased region" description="Basic and acidic residues" evidence="1">
    <location>
        <begin position="5547"/>
        <end position="5565"/>
    </location>
</feature>
<feature type="region of interest" description="Disordered" evidence="1">
    <location>
        <begin position="769"/>
        <end position="791"/>
    </location>
</feature>
<sequence>MVISDDEKQLQKGEKIEAVEEAGIEITEVEEINKKAIPGDKNHDTINVTGTSSQMAKTEEENLNIEGHETLKDERVHDQHVEVISNQQASIEEIPQSTEREMKDAQKEEERETVVDKDDLVESSEEVISILEATAVQTSKASVHTKDLTVNNLKKDVETVTDLCTKDETIDKSSTADTTLFQEGLEETKLKGLEYKETEKYSDLVAEEKGLETIRPSEEKGNKDKKDKVMYDRIEDASFSTKEESPNIQNDEGTTLDIGDGDKDKPEKSSVILEQSRTSQQEDGPEVGEKIKDACSTECEEKKQDATELNKQEKDVTSVEDEMQNKNRLDTPFVTEETSQQEVDNSEIFKVDPKIGLENIVVESTKEVTNPNEIFEKFAQADSSASENSKDVENYDKKPDASSGTCEDGMQSKAEDLDVTEASAGETREKEGFTVMVNEDNISKTDFIEAMKLSKLESKEHEGGPEHNLLQQNEPEKEELERPSNRISEEIEIGASRENTQFENPEDSFKEKRQDDKSTATYDTTSVEIPGQKNPPLIDSNEKTESSEAEIPNNNANNLHVTHSLVEETEQVQGKRIDEVFEFEPEEEIQKSTCTSTDEENQAANASEAYKSTEGTVIEHSSPEGTVRMETNITEKLETVYGLESDEKLEVSDAQANIPEVAHKEEAIVIGIHKIAKSNDIEEGSLENDRTKVAHSVYTGDKTVEQSLPVRSLTEPAPTLSGEDERSNIILEEVHDGHKIPVPGSGDVNKEQIFEANATFFTPKPNEKETTKIYQDSEKETKISREEDGSLEIMKEGQVNELSHESIGKGPIQDFKEDEKEAYKDEILAKSQPARAGESIVHEINHDESSEEILHASLAKQEEGLQGEVEHLVSTEASAENGDKDTSSVKVTEDNNDNNNIGLAEPTGNSAKVTPQGEEDSEEGLQIDETASIVVESPEDILIASLVKQKEDLQEEGEKLDSTEASIKNNDEETYSIKMAEENDENNKLAETTETSVKVTPKGEEDSEHALQHDEPRETKHEFESPGEVLDTSLVNPGKGLQGESTNLAQAETSQEKRDEGISSVKVVDNDRLAETTENREKATPEGEEDSDQILQKDEPGEGITRETNNGAEIPENISDPTLVTQEEGLQGESENLAPTEAAIEKRDEDKSYIKVTEDNDDNEQAEGTENSEKVTPEGGEDSEKILQIDEPRQSIVGMENRNVDSPEGEEDSEHALQHNEPRETNHEFESPGEVLDTSLVGKGLQGECTNLAPAETSQEKRDEGISSVKIVEDNDRLVETTEDSAKATPEGEEDSDQILQKDEPAEGITRETNNGAISDPTLVKQEEDLQGESENLAPRTEAAIEKREEESYIKVTEDNNDNEQAEVTENSEKVTPEGGEDSEKILQVDEPGQSILGMENHNVDSPEGEEDSEQALQRDEPRETNHEFESPGEILDTSLVNSGKGLQGESTNLAQAETSQEKRDEAIASVKVAVDNDDNDKLAEAIENSAKATPEGEENSEQILQKYEPGEGITHETNNGAEILETISDPPLVKQEEGLQGESENLAPTEAAIEKRDEDTSYIKEVEDNNDNGQAEAIENSEKVTPEGGEDSEKIQQINEPGQNIVGMENRNVDSPENNLDTLFVKQEEVLQGEGYNSVLTKTSIENSDEDTFSVKVAENNDENNRPAETMEDGVKVTPNGEENSEQVLQKDDPQEKYHNVESPDNILDKSLLNLEEDLHVDGEDLAPTEASIENKDEDSSLVKVAEHKDGNNRQDEARENNADGTPKGEEDSEHVLQKDAVDESIACETDHEVEKHEKALNTPLAKQEECLQGQDENMIPTEASIEKRDGEISSTKIAEGNDGINRVAEAEGNSVKETAKGGEELEPVFQRDANEKLEQLLDVTPEEMEAESSSENMKKSTCMKEEGIIQNLEETSEREKREETETTDDKKEKEAAREKTFDATTSIDKGNRELILEEIDSVKDQSPEFNEKETTEENSKDQQECRGLGTTASSIEEEKPNLEEPGIAELSSSSVGEVIVKELKEEVKGPNLEFIEQIGAKDLTEESKSGTLQDSEEPNKNFSTLIIAETSSFVPDIFEKMIKEQILKQDEHTNNDFDSASVTILSEETGLKEAKPEDNEQVKSSDIATEGPATTETDRSNLVNVDIDVQPEKITSLEENRNKGILTVAEGGREKKEHQMEDKAPTTGIGHEVEVATAEKPLDSISEDSFQGSYMTPLKDHEPMIIELSRIVEETLARDETTYANAKTPSRVKETNENLTQKEDESIKSKDVSELFSSDDGKEGVNEEVQKHKDAESHMLPKIHNEKNSYDAEDVDISKRGETSDSADQTEVFITSVSKGNREHILEETDIVKDQSPTFNEKETTEENSKDDQESRGFETTASHIETEQPNLEEPNIKELSSLSVGEVTRKENLKEDESDAMKLKEEVKSPDLEFIEQIRVKDLTEESKSGTLQDSAVPNKNIILTSAENSSFVPEVSEKETKEEILKQEERTNNDFDSASVTVLCEETGLKEAKPENYEQVKSSDIASEGKGPATIETEETNLDNVDIDVQPEEISGLEENRNKEISTVADGGEEKIEHQMEKEEPPGGIGHEVEVTTAEKPIDSISEDSSRDSYVMPLKDHEPITIVVSKTVEETPEKDVIADVNAKTPSSVQETDEKLIQKEDEPIKPKDVSELFSSDNGKEGANEKVQKLKDADSQMPPELHGEKNSYDTEDLEISQRGETSDLADQTEVSKLDTFTHENPSNEASKDIAISTCKDSEKATLEQEDSVQNLEGSLKGDVVEKGTAELNAGAHSHECEPTNTKDNDQIAEKNLESADLGQKPDFVSESMNKDQSDDTLPQTNKSQTEENKDDVQEWNSESVEQKNIGQIEGETERKMEMEPKLEAKDHIHESQKAEDTITAVSTTEKVHDGVKKVNGSEDIREHATDGDSDVKEIHTVSTRDEIAEKEKDSGPESTEYLKTIDSEEHTGTTNTKIEEDPAGETETPVTKAPEEEKIPDESGLEPADVHKGVEDVDESESTREQAIEGESNLKEIHTILAKDEILEKEKDYGLESTECLKASYSKEQTETVNTNIEEDPRGETKVLITEAPTEVKIPNEDGLEPAEEHEGVEKVNESENIIEQAKDIKSDLKETHAIFARDEILDEGKDCGPDSIEYVKTTDSKEQIETVKADIEKDSMGELEAPVTKAPEEEKIKDKSILKQTDEREGVDKIDESENIREEATDGDSGLKETHAMFARDETLEEVKDCGLDSIEYVKTTESKEQIETANTNIEKDPMGESKAPITKALEEEKIQDEGIPKPTDESEGVDKTDESENIREEATDGDSGLKETHAMFARDETLEEVKDCGLDSIEYVKTTESKEQIETANTNIEKDPMGESKAPITKALEEEKIQDEGIPKPTDESEGVDKTDESENIREEATDGDSGLKETHAIFARDEILEEVKDCGLDSIEHVKTTDSKEQIETVNANIEKDPMGESEAPVTKALEEQKIQDEGIHKPTDEREGVNKTDESENIREEATDGDSGLKETPSIFARDEILEEVKDFGPDSIEYVQTTDSKEQTKTVNADIEKDPMGKSEAPITKAPEEENIQDEDMLKPTNEHKGVDKTDERENIREEATDGDSGLKETHAIFPREEILEEEKDSGPEEEKIQDEGILKPTDEREGVDKTDESENIREEATDGDSGLKETHAIFARDEILEEEKDSGPEEEKIQDEGILKPTDEREGVDKTDESENIREEATDGDSGLKETHTIFARDEILEEKQEKDSGPDSIEYVKTTDSKEQIETVNVDNEKDPMGDSETPVTKSPEEEKIQDEGILKPTNEREGVDKTDESENIREEATDGQSGLMETHAIFARDEKLEEVKDCGPDSIEYVKTTDSKEQIETVNANIEKDPMGESEAPVTKVPEEEKIQDEGILKPTDESEGVDESENIKEEATDGDSGLKETRAIFARDETLEEVKDCGPDSIEYAKTTDSKEQIKTVNADFEKDPMEELEAPVTKVPEEEKIQDEGILKPIDEREGVDKTNERENIKEEATDGDSGLKETHAIFARDETLEEAKDCGPDSIEYVKTTDSKEQIEMVNTNIEKDPMGESEAPVTKVPEEEKIQDEGILKPIDERERVDKTNERENIKKEATGGDSGLKETHAIFARDETLEEVKACGPDSIEYVKTTDSKEQIEMVNTDIEKYPMGESEAPVTKAPEEEKIQDEGILKPTDESEGVDESENIKEEATDGDSGLKETRAIFARDEILEEKQVKDYGPDSIEYVKTTNSKAQIEMVNTDIEKDPMGESEAPFTKAPEEEKIQDESILKPIDQREGIDKTDESENIREEAADGDSGLKETDAIFARDKILEEKQVKDCGSDSIEYVKTTDSKEQIETVNTDIEKDPMGESKVPFTKAPEEEKIQDASIFKPTDEREGVDKIDESENIREEAIDGDSGLKETQAIFARDEILEEVKDCGPDSIEYVKTTNSKERIETVNADIENDPMGESEAPVTKAPKEEKIQDEVILKPTNESEGVDKTDESENIREGDSGLKETHAIFAREEILEEVKDCGPDSIEYVKTTDSKEQIETMNTDIEKDPMGESEAPFTKAPEEEKIQDEGILKPTDEREGVDKTDESENIREEAIDGDSGFKETQAIFARDKILKEVKDCGPDSIEYVTTTDSEEQIETVNADIEKDPMRKSEAPVTKAPEEEKIQDEGIIKPTDEREGVDKTDESENIREEATDGDSGLKETHAIFARDEILEEVKDCGPDSIEHVKTTDSKEQIETVNANIGKDPMGESEAPVTKALEEEKIQDEGILKPTDEREGVDKTDESENIREEATDGDSGLKETQAIFARDEILEEVKDYGPDSIEYVKTTDYEEQIETGNADIEKDPMGKSEAPVTKAPEEEKIQDEGILKPTDEREGIDKTDESENIREEATNGDNGLKETHAIFARDEILEEVKDCGRDSIEHVKTTDSKEQIETVNANIEKDPMGESEAPVTKAPEEEKIQDEGILKPTNESEGVHKTDESENINVEATDGDSGLKETHAIFARDEILEEVKYCGLDSIEHVKSIETMNANIEKDPMGESEAPVTKAPEEEKIQDEGILMSTNEREGVDKTNESENLREEATDGDSSLKEIHTVSVGQEIVENLEESGPKSIEYLKATDSKEQTKTANMNIEKVTTGEIEVLVTRTREEDSLKPVEVHEEVEKVNESKNIIEQAIDGESGLEEIHTRSVGDEILEKMNNSGPESTEYLKATDSKEQIGTANTNIEEYPTGETEAPFTKALEEEEMKDEGTLKPADVHEEVEKVDESDNIIQQATDGESDMKNIHSISIEDEKLENVKDSGSESIEYFKEIDSKEHIETENKGIKENPTRETEVPVIKAPKEENFPDEGSLKPVEVHEGVEKATESENIIEQPVDGVSNLKEIHTISIGDEILENINNSGPESTEYLKATGVKEQIGRAKTNIEEYPTGETEAPFTKAPEEEEMKDEGTLKPADVHEGVEKVDESDNIRQQATDGESGMKKIHTISIVDEKFENAKDSGSESMEYFKEIDSKEHIETENKGIKEDPTGETELPVIKAPKEENLPDEGSLKPVEANEGVEKTTESENIIEQPVDGVSNLKEIHTISIGDEILEKINNSGPKSIEYLKATDVKEQIGTANTNIEEYPKGETEAPFTKALEEEEMKDEGTLKPTDVREGVEKVDESDNIRQQAKDGENNMKKIHTISIGDEKLENVKDSGSESIEYFKEIDSKEHIETENKGIKEDPTGETEVPVTKATKEENIPDEGSLKLVEVHEGVEKATESENIIEQPVDGVSNLQEIHTISIGDEILEKVNDSGLESIEYLKETDYKEQIETLNTDIEKATLEETEALVIKAPEEQKIQDEGSLMTADVHEEVEQVAESENIIQQNKDGANEMEEIHTGSTRDEIFENVKESGPKSTEYLKETNSKEQTKAVNMDIGEDTTGEEGLVKITEVHEEVEKVNESKNIIEQVKNGESSLKEIRTRSTGDEILEKMNDSGPDSTEYPKATDFKEQIITVNKNIEDPTGETEAPVTKAPEEEEMQDEGILKPADVHEGFEKVDESVHIKQQAIEVESDLIKIHTISTGDKILENVKDSGSESNEYIKATDSMEHTETKNMDIKEDPTWEAEVPFIKKPKEENIPDEGSLNPTEAHEGVEKVHGSENNIEQPVDGVSDLKEIYTKKSIGDEILEKVKNFGPESIEYLEETDSKEHIEPLNTNFEKDSSSEPEALVTKVPAVEKIQDEVSLNTADAHEGVEQVDESENNIQQNPDGEHYSQEIHTGSTEDEILKNVENSGPKSIDIKEDTREIEASLTKEEKIQDEGSLNPTDGHEGVEKVDRSENIREYAIVGESNLKEIHTTFVGDEILEKVKDSDQKSTKYHRATDSKEQIETVNTDIEEDPIQEMEAPITKAPEVEKIQDEDSLKPANVHEGVEKANGSENIKEQAIDGESALKEIYTISVGDGILEKDKDFGPESIKYLKETKSEQEIATVNTNIEEDPIGETEATVTKAQEEEKIQDEGGLKAVDGHEGVEKADGSANNREQVIDGESDFKEIHEVSLGDDTLNKVKYCSPESTVYLKATDSEEHIETVNTTINEDPIEETEVPATRALEEEEEEKIQDEGCVKPTNVSVTVAEDEEEKIKEDIKVEEDNFPDNADNAIVIPADSSLGEAQMVDKPVKDTSSDESLKTINAEPCPHAEEVGSMTPEKTSFSLVSQLPNMKHNDIETETVTPEKPDADEETKTVSDAVFQSKYHGVEETNETGQSLRVENLDADRTEGIKEASGTVLESKSLGTEAVTIDEITADQNLPAGKLEEQLQTPSSELLSWEQEHGPTTIVKETEAIKTKEGEILDDKNISDSSATKATEETCLQKEEQPETLSSIFLSTEQEHRTTTTFKKTEEENIKEVEMLDEKGINNSSAIKATEEACLEQEEPKELAVSKLGLLDGASKLETADKEECEKIKELTSPIEDASNLSFETSEKALETMLDVHSREALINSEEEIQDEGIVKSEGVSITVAKDSFEYIKEEIKVDNICDKTENATAEVVTAKPSSVEAQLNDKSTEDTISDDRVETSTRESNPPAEEVASMKLEKTSSNLPSQLLNVATKNEEKESETLENPDANEVEETKTASDAFFESKYEGVKETGETGEILKVEKLDAADIEEMKEISEISSKSKALGLVEVSEDEVIADQTLPAGNLGEQLQPSSSFLSREEQHGTTVTVKRTEEENMKEVKTPSGEVRKEEGSTLDQASKVEPHVKEEIKYADSPSETDEIIKLTRPIPSNLNFGITEKAFTYVSEVQSHEVLTKSEDINEKHLQTAIPDLNTEESESQCKKTVEANKILKNEVSIEEVTEEQEFAKDAKSVSLGEETIIESHQGYESKSEEYPAEETNKTCKATTDAHQHEALRLSEIIDEGNLSEDIAKTIQVEDRTVENENAAESYLDKVQGETVKEAAMKLDLENKSGDTNFTKATTEVMTLEEKEAGIEILQKEGKLGIAEVKEITQNIQQLETTSYAASETKIPGEECPSENTGTIITTAHEDVQPVLQHPIDKALEKVELKVTRPGKSTEADAEVREVECEGEKRIGDLGEILTEKSTSEDSAKISLSDLMHRSKKENLQVTKDLTKEREPVPSKEEMQNQEAETTVDETKTDEEEGDEHKRTDPGYDAPVMVEAAKDIDVKVVHKKHNILSGVGSKVKHSLYKVKKAITGKSSHPKTTSPK</sequence>
<feature type="compositionally biased region" description="Basic and acidic residues" evidence="1">
    <location>
        <begin position="3936"/>
        <end position="3951"/>
    </location>
</feature>
<dbReference type="PANTHER" id="PTHR35511:SF2">
    <property type="entry name" value="A-KINASE ANCHOR-LIKE PROTEIN"/>
    <property type="match status" value="1"/>
</dbReference>
<feature type="region of interest" description="Disordered" evidence="1">
    <location>
        <begin position="37"/>
        <end position="59"/>
    </location>
</feature>
<feature type="region of interest" description="Disordered" evidence="1">
    <location>
        <begin position="1643"/>
        <end position="1821"/>
    </location>
</feature>
<feature type="compositionally biased region" description="Basic and acidic residues" evidence="1">
    <location>
        <begin position="2877"/>
        <end position="2902"/>
    </location>
</feature>
<feature type="compositionally biased region" description="Basic and acidic residues" evidence="1">
    <location>
        <begin position="5357"/>
        <end position="5383"/>
    </location>
</feature>